<feature type="compositionally biased region" description="Low complexity" evidence="1">
    <location>
        <begin position="1593"/>
        <end position="1604"/>
    </location>
</feature>
<dbReference type="NCBIfam" id="TIGR03786">
    <property type="entry name" value="strep_pil_rpt"/>
    <property type="match status" value="2"/>
</dbReference>
<dbReference type="InterPro" id="IPR041033">
    <property type="entry name" value="SpaA_PFL_dom_1"/>
</dbReference>
<dbReference type="Proteomes" id="UP000269591">
    <property type="component" value="Unassembled WGS sequence"/>
</dbReference>
<dbReference type="Pfam" id="PF17802">
    <property type="entry name" value="SpaA"/>
    <property type="match status" value="1"/>
</dbReference>
<dbReference type="EMBL" id="QIBX01000001">
    <property type="protein sequence ID" value="RNL42119.1"/>
    <property type="molecule type" value="Genomic_DNA"/>
</dbReference>
<organism evidence="4 5">
    <name type="scientific">Slackia equolifaciens</name>
    <dbReference type="NCBI Taxonomy" id="498718"/>
    <lineage>
        <taxon>Bacteria</taxon>
        <taxon>Bacillati</taxon>
        <taxon>Actinomycetota</taxon>
        <taxon>Coriobacteriia</taxon>
        <taxon>Eggerthellales</taxon>
        <taxon>Eggerthellaceae</taxon>
        <taxon>Slackia</taxon>
    </lineage>
</organism>
<feature type="domain" description="PA14" evidence="3">
    <location>
        <begin position="270"/>
        <end position="472"/>
    </location>
</feature>
<dbReference type="Gene3D" id="2.60.40.10">
    <property type="entry name" value="Immunoglobulins"/>
    <property type="match status" value="1"/>
</dbReference>
<dbReference type="GO" id="GO:0005975">
    <property type="term" value="P:carbohydrate metabolic process"/>
    <property type="evidence" value="ECO:0007669"/>
    <property type="project" value="UniProtKB-ARBA"/>
</dbReference>
<evidence type="ECO:0000313" key="4">
    <source>
        <dbReference type="EMBL" id="RNL42119.1"/>
    </source>
</evidence>
<feature type="region of interest" description="Disordered" evidence="1">
    <location>
        <begin position="1"/>
        <end position="26"/>
    </location>
</feature>
<dbReference type="InterPro" id="IPR013783">
    <property type="entry name" value="Ig-like_fold"/>
</dbReference>
<dbReference type="Pfam" id="PF24547">
    <property type="entry name" value="DUF7601"/>
    <property type="match status" value="1"/>
</dbReference>
<keyword evidence="5" id="KW-1185">Reference proteome</keyword>
<dbReference type="InterPro" id="IPR022464">
    <property type="entry name" value="Strep_pil_isopept_link"/>
</dbReference>
<dbReference type="InterPro" id="IPR037524">
    <property type="entry name" value="PA14/GLEYA"/>
</dbReference>
<proteinExistence type="predicted"/>
<accession>A0A3N0B5V6</accession>
<dbReference type="Gene3D" id="2.60.40.3050">
    <property type="match status" value="5"/>
</dbReference>
<sequence length="1917" mass="201650">MVPTMLNQRSASRGRSRGRVLKQQPQGMKRTRRAFVALLAAVVLAFGVGSAAYANPIDDVVGAVTSFFTGSSNDESSDAGVSTQAVEDYTVTGVSPRGTTINVFDYWITSQDDPDNVTQALVNDQGELNERYKQGINADHTLKFGAGMGTSTDNNEDLINRRDINYWTGDSAPRQGIVSDTLTDGYPTLSNAGGIGSESLAYLFDNSTQEGKAAYMDVDGLLQVDDQGYYYYNSQDNFAQFNADGSGSGNFTLYNRWGVEAAGSSPDGQFFPFNTGDEVFDEQNGQLVEQQVNTSQGRRDLISTDEVINHYFGLNMSTRFIQQNGGYTAPDGTQGRQQVTYNFSGDDDVWIYIDGVLVGDLGGIHDATSIEINFATGRVYIYDDGTFGDNDSRSNNNEYDQGETLYNGSNGQTIAEIMRAAGVTTGLTDTTFADDTYHTLDFFYLERGNTDSNMSLKYNLVNIPESGIVKVDQYGDELAGVQFTLSEANSNYEAADNNNDGVVTEVSGRTDSNGEMIFTYENNSGQEMPITLEQMGERSAYWILEEAEGNETIGYRNPGTVELRFSTINGDGTGDGVLLSSNQWETGAYSQAHVTATAPTNVTAVDNGGTYESAGSLMFAVVAQIDEQGNYHAVTGDAFAGWSVADATIDDASTSKDAIVTAAKASGYQFLLGSGGAYQVTIDDLPGDINTYEYMIEQAGGDTSTAQYAVKYYWSDATSIDDLSSNSQIVEIDPNTGDGFERIFSVTLSIPNIKNELSLVKTDETTGDPIAGVVFNMYEDKNGDGTYNNGERCCFTGTTGTDGGLEITSNINNGEQVLAKGEYVLVETVPSGYVDEQTSIRVIVDDDGVHVDAGDANDNVTVETGIGSLVYSMRGFAAGDDVDSTLHDVVAQAQTADSYEGASTAWDNADAVTHYQYDDQTDGLNYIRNDNVTDNGDATFIADAGWSRLDLRQCTAHAGEDPIENKQNLGDQSLNALFTGDVTIHVTNSQIPTTSSLTISKTVTGTGAPSDVTFDFSFSLTDAGGNSVTGTFSATTHRADGTESTADMVIYAEADCNQLTLRNGESVTIDGLPISANYTVTEEAKGYYTPSVQQSSGTLNEDGSFTATGTIDNDGATAAFSNDFWGGSVDYDASIDLTVSKVMTGRDMTAGEFAVVVDPINDESAALLGLANASENKVIDMPAANDGVEVSVDILNGLNDIAFTAEDADKTFTYTVYEQQSDQNPSNGVTYDTARYSLTIEVSVDADGVVTVHTAVSNETGTLREMTTTPNSGGTMPVAVFNNSYNATGELGGNGSASIKATKVLENDTLAAGDFTFNVAAVNSNGTDERVEATTTNGTNGAASAADIVFPAIQYDSDSLAQDVADGYARARVNDNGTTTYTYLYRVYEDTSGFDGLGLTTSQSSYNVTVWVTDDGDGSLEVEVGYPTGSENGITFTNVYGASANATLNVGGTKIYETNGLKNAPSIEGKYTFTLTGVDEDGNAAPLPGGATGSVTAQNQANGTVDFGTITYDIADLGGADSKTFTYTVTESGGVDGVTNDGAASTGKTFTVTLTDNGKGTISVDSDALQAAGSQFSFTNEYSVDPTDPTDPTDPGTDPSDPTTAALSISKVLTGRAMNEGEFSFTMAAAGDYGNAVSPTSITATNMVNEDGTGSVVFGDGFVFTEPGTYHFTISEDVGTLGGVSYDGSDYTATAVVTDDGAGNLSVAWTVADAEGNAVSEITFENTYTTSATTPVELKVSKELQDGTLADGQFTFELTGSDGAPMPESTTVTNNAQGVVSFGSITFDAVGEYDYTVTEVNDGQDGITYDEDATRTIHVSVTDDGEGHLVAEVTYGSDGSHFVNVNTTGGNNDGGDNGDGGNGGDNGGTGDAGNGSGNGSSFAQTNDATPWPLAMALALVAAGAIIAAVFGLRRAQR</sequence>
<evidence type="ECO:0000256" key="2">
    <source>
        <dbReference type="SAM" id="Phobius"/>
    </source>
</evidence>
<protein>
    <recommendedName>
        <fullName evidence="3">PA14 domain-containing protein</fullName>
    </recommendedName>
</protein>
<feature type="region of interest" description="Disordered" evidence="1">
    <location>
        <begin position="1845"/>
        <end position="1884"/>
    </location>
</feature>
<feature type="compositionally biased region" description="Gly residues" evidence="1">
    <location>
        <begin position="1851"/>
        <end position="1878"/>
    </location>
</feature>
<evidence type="ECO:0000259" key="3">
    <source>
        <dbReference type="PROSITE" id="PS51820"/>
    </source>
</evidence>
<keyword evidence="2" id="KW-0812">Transmembrane</keyword>
<comment type="caution">
    <text evidence="4">The sequence shown here is derived from an EMBL/GenBank/DDBJ whole genome shotgun (WGS) entry which is preliminary data.</text>
</comment>
<evidence type="ECO:0000313" key="5">
    <source>
        <dbReference type="Proteomes" id="UP000269591"/>
    </source>
</evidence>
<feature type="region of interest" description="Disordered" evidence="1">
    <location>
        <begin position="1579"/>
        <end position="1604"/>
    </location>
</feature>
<keyword evidence="2" id="KW-1133">Transmembrane helix</keyword>
<dbReference type="Gene3D" id="2.60.40.1140">
    <property type="entry name" value="Collagen-binding surface protein Cna, B-type domain"/>
    <property type="match status" value="1"/>
</dbReference>
<dbReference type="InterPro" id="IPR055382">
    <property type="entry name" value="DUF7601"/>
</dbReference>
<dbReference type="PROSITE" id="PS51820">
    <property type="entry name" value="PA14"/>
    <property type="match status" value="1"/>
</dbReference>
<feature type="transmembrane region" description="Helical" evidence="2">
    <location>
        <begin position="1891"/>
        <end position="1912"/>
    </location>
</feature>
<name>A0A3N0B5V6_9ACTN</name>
<dbReference type="InterPro" id="IPR038174">
    <property type="entry name" value="Strep_pil_link_sf"/>
</dbReference>
<evidence type="ECO:0000256" key="1">
    <source>
        <dbReference type="SAM" id="MobiDB-lite"/>
    </source>
</evidence>
<reference evidence="5" key="1">
    <citation type="submission" date="2018-05" db="EMBL/GenBank/DDBJ databases">
        <title>Genome Sequencing of selected type strains of the family Eggerthellaceae.</title>
        <authorList>
            <person name="Danylec N."/>
            <person name="Stoll D.A."/>
            <person name="Doetsch A."/>
            <person name="Huch M."/>
        </authorList>
    </citation>
    <scope>NUCLEOTIDE SEQUENCE [LARGE SCALE GENOMIC DNA]</scope>
    <source>
        <strain evidence="5">DSM 24851</strain>
    </source>
</reference>
<dbReference type="Pfam" id="PF12892">
    <property type="entry name" value="FctA"/>
    <property type="match status" value="5"/>
</dbReference>
<gene>
    <name evidence="4" type="ORF">DMP06_01560</name>
</gene>
<keyword evidence="2" id="KW-0472">Membrane</keyword>